<evidence type="ECO:0000313" key="2">
    <source>
        <dbReference type="Proteomes" id="UP000000731"/>
    </source>
</evidence>
<evidence type="ECO:0000313" key="1">
    <source>
        <dbReference type="EMBL" id="AAN02142.1"/>
    </source>
</evidence>
<organism evidence="1 2">
    <name type="scientific">Mycobacterium phage Barnyard</name>
    <dbReference type="NCBI Taxonomy" id="205880"/>
    <lineage>
        <taxon>Viruses</taxon>
        <taxon>Duplodnaviria</taxon>
        <taxon>Heunggongvirae</taxon>
        <taxon>Uroviricota</taxon>
        <taxon>Caudoviricetes</taxon>
        <taxon>Barnyardvirus</taxon>
        <taxon>Barnyardvirus barnyard</taxon>
    </lineage>
</organism>
<dbReference type="RefSeq" id="NP_818626.1">
    <property type="nucleotide sequence ID" value="NC_004689.1"/>
</dbReference>
<accession>Q855Y4</accession>
<dbReference type="EMBL" id="AY129339">
    <property type="protein sequence ID" value="AAN02142.1"/>
    <property type="molecule type" value="Genomic_DNA"/>
</dbReference>
<dbReference type="OrthoDB" id="24588at10239"/>
<name>Q855Y4_9CAUD</name>
<gene>
    <name evidence="1" type="primary">88</name>
    <name evidence="1" type="ORF">PBI_BARNYARD_88</name>
</gene>
<dbReference type="Proteomes" id="UP000000731">
    <property type="component" value="Segment"/>
</dbReference>
<evidence type="ECO:0008006" key="3">
    <source>
        <dbReference type="Google" id="ProtNLM"/>
    </source>
</evidence>
<keyword evidence="2" id="KW-1185">Reference proteome</keyword>
<dbReference type="KEGG" id="vg:1260291"/>
<proteinExistence type="predicted"/>
<sequence length="240" mass="26709">MDLTVVAFDPGETIGWAAMTVGKTDLVRPERDLHIAVANSWRWGQIDTRHLGSTSAGVGVHRGHDALNFVGENLGVDAMMNLVLHDYPSSVVVLEKFVLDPKAASGKFDLLSPVRVISAFSYGLHADAMSRGPFDDQGNDVVLRDPYNRFYLINRGDPKRTCHDERLTRWGFGNVVTHRTRHAADATRIAYYFLRGCRGSTMAAREARWRAWPFAFPDPMAGVAVSSGRKSRPQKKGERI</sequence>
<protein>
    <recommendedName>
        <fullName evidence="3">RuvC-like resolvase</fullName>
    </recommendedName>
</protein>
<reference evidence="1 2" key="1">
    <citation type="journal article" date="2003" name="Cell">
        <title>Origins of highly mosaic mycobacteriophage genomes.</title>
        <authorList>
            <person name="Pedulla M.L."/>
            <person name="Ford M.E."/>
            <person name="Houtz J.M."/>
            <person name="Karthikeyan T."/>
            <person name="Wadsworth C."/>
            <person name="Lewis J.A."/>
            <person name="Jacobs-Sera D."/>
            <person name="Falbo J."/>
            <person name="Gross J."/>
            <person name="Pannunzio N.R."/>
            <person name="Brucker W."/>
            <person name="Kumar V."/>
            <person name="Kandasamy J."/>
            <person name="Keenan L."/>
            <person name="Bardarov S."/>
            <person name="Kriakov J."/>
            <person name="Lawrence J.G."/>
            <person name="Jacobs W.R. Jr."/>
            <person name="Hendrix R.W."/>
            <person name="Hatfull G.F."/>
        </authorList>
    </citation>
    <scope>NUCLEOTIDE SEQUENCE</scope>
</reference>